<keyword evidence="2" id="KW-1185">Reference proteome</keyword>
<dbReference type="AlphaFoldDB" id="A0A284S7G8"/>
<organism evidence="1 2">
    <name type="scientific">Armillaria ostoyae</name>
    <name type="common">Armillaria root rot fungus</name>
    <dbReference type="NCBI Taxonomy" id="47428"/>
    <lineage>
        <taxon>Eukaryota</taxon>
        <taxon>Fungi</taxon>
        <taxon>Dikarya</taxon>
        <taxon>Basidiomycota</taxon>
        <taxon>Agaricomycotina</taxon>
        <taxon>Agaricomycetes</taxon>
        <taxon>Agaricomycetidae</taxon>
        <taxon>Agaricales</taxon>
        <taxon>Marasmiineae</taxon>
        <taxon>Physalacriaceae</taxon>
        <taxon>Armillaria</taxon>
    </lineage>
</organism>
<protein>
    <submittedName>
        <fullName evidence="1">Uncharacterized protein</fullName>
    </submittedName>
</protein>
<dbReference type="Proteomes" id="UP000219338">
    <property type="component" value="Unassembled WGS sequence"/>
</dbReference>
<proteinExistence type="predicted"/>
<evidence type="ECO:0000313" key="2">
    <source>
        <dbReference type="Proteomes" id="UP000219338"/>
    </source>
</evidence>
<evidence type="ECO:0000313" key="1">
    <source>
        <dbReference type="EMBL" id="SJL16944.1"/>
    </source>
</evidence>
<dbReference type="EMBL" id="FUEG01000039">
    <property type="protein sequence ID" value="SJL16944.1"/>
    <property type="molecule type" value="Genomic_DNA"/>
</dbReference>
<accession>A0A284S7G8</accession>
<reference evidence="2" key="1">
    <citation type="journal article" date="2017" name="Nat. Ecol. Evol.">
        <title>Genome expansion and lineage-specific genetic innovations in the forest pathogenic fungi Armillaria.</title>
        <authorList>
            <person name="Sipos G."/>
            <person name="Prasanna A.N."/>
            <person name="Walter M.C."/>
            <person name="O'Connor E."/>
            <person name="Balint B."/>
            <person name="Krizsan K."/>
            <person name="Kiss B."/>
            <person name="Hess J."/>
            <person name="Varga T."/>
            <person name="Slot J."/>
            <person name="Riley R."/>
            <person name="Boka B."/>
            <person name="Rigling D."/>
            <person name="Barry K."/>
            <person name="Lee J."/>
            <person name="Mihaltcheva S."/>
            <person name="LaButti K."/>
            <person name="Lipzen A."/>
            <person name="Waldron R."/>
            <person name="Moloney N.M."/>
            <person name="Sperisen C."/>
            <person name="Kredics L."/>
            <person name="Vagvoelgyi C."/>
            <person name="Patrignani A."/>
            <person name="Fitzpatrick D."/>
            <person name="Nagy I."/>
            <person name="Doyle S."/>
            <person name="Anderson J.B."/>
            <person name="Grigoriev I.V."/>
            <person name="Gueldener U."/>
            <person name="Muensterkoetter M."/>
            <person name="Nagy L.G."/>
        </authorList>
    </citation>
    <scope>NUCLEOTIDE SEQUENCE [LARGE SCALE GENOMIC DNA]</scope>
    <source>
        <strain evidence="2">C18/9</strain>
    </source>
</reference>
<dbReference type="OrthoDB" id="10589482at2759"/>
<name>A0A284S7G8_ARMOS</name>
<sequence>MAVTVKHLETACLMFLQCAFDISCRDFLRIEPAFVASFNSRICCLPIVASLCLPRPFMTFSRRHGNAESNSTVDATVIDMPRSTDGPDGLCDVSLANSSLPAPSRSPAVPKTRLIKIPRLCGSYTSAGFPDSIRLWHGSSIRPYLSWTFFDAVSGNNDHFRPTPSTTSPGKGDRRLISKEIYTWCCEVIRD</sequence>
<gene>
    <name evidence="1" type="ORF">ARMOST_20478</name>
</gene>